<feature type="region of interest" description="Disordered" evidence="1">
    <location>
        <begin position="115"/>
        <end position="176"/>
    </location>
</feature>
<feature type="region of interest" description="Disordered" evidence="1">
    <location>
        <begin position="219"/>
        <end position="240"/>
    </location>
</feature>
<comment type="caution">
    <text evidence="2">The sequence shown here is derived from an EMBL/GenBank/DDBJ whole genome shotgun (WGS) entry which is preliminary data.</text>
</comment>
<sequence length="326" mass="35814">MSFTEISRFDIMNAQRFDISRRGSCSPETPATSFTQDPLVPASSEFLKSESSRVSLMDAQRFDQSKRCSESSSINGSLSPKCEAASTSAIDTEAVIERLLLEAERLRILDAQRYDPRSRTCSPEPSEHITLGSNPLTLVNHGDSDSGSSYGSASDSPSGYSESISPDTSEGAASVSDASSSIRFANLNEPSSTRAASSWRTGHTVTTRTIIHPVTRKPASFKSSTPVFTPPSSRPVSRKSSRAILRSLTCVADETINVSESDRQKSTAQTMTGEPLTIFITQQVETPRSAEQREREQLWREAMCSLHFGGDWEQMDRRFPPGQPRW</sequence>
<protein>
    <submittedName>
        <fullName evidence="2">Uncharacterized protein</fullName>
    </submittedName>
</protein>
<accession>A0AA38NPB5</accession>
<evidence type="ECO:0000313" key="2">
    <source>
        <dbReference type="EMBL" id="KAJ3784025.1"/>
    </source>
</evidence>
<dbReference type="Proteomes" id="UP001163798">
    <property type="component" value="Unassembled WGS sequence"/>
</dbReference>
<dbReference type="AlphaFoldDB" id="A0AA38NPB5"/>
<gene>
    <name evidence="2" type="ORF">GGU10DRAFT_359173</name>
</gene>
<dbReference type="EMBL" id="MU793393">
    <property type="protein sequence ID" value="KAJ3784025.1"/>
    <property type="molecule type" value="Genomic_DNA"/>
</dbReference>
<evidence type="ECO:0000256" key="1">
    <source>
        <dbReference type="SAM" id="MobiDB-lite"/>
    </source>
</evidence>
<evidence type="ECO:0000313" key="3">
    <source>
        <dbReference type="Proteomes" id="UP001163798"/>
    </source>
</evidence>
<organism evidence="2 3">
    <name type="scientific">Lentinula aff. detonsa</name>
    <dbReference type="NCBI Taxonomy" id="2804958"/>
    <lineage>
        <taxon>Eukaryota</taxon>
        <taxon>Fungi</taxon>
        <taxon>Dikarya</taxon>
        <taxon>Basidiomycota</taxon>
        <taxon>Agaricomycotina</taxon>
        <taxon>Agaricomycetes</taxon>
        <taxon>Agaricomycetidae</taxon>
        <taxon>Agaricales</taxon>
        <taxon>Marasmiineae</taxon>
        <taxon>Omphalotaceae</taxon>
        <taxon>Lentinula</taxon>
    </lineage>
</organism>
<name>A0AA38NPB5_9AGAR</name>
<keyword evidence="3" id="KW-1185">Reference proteome</keyword>
<proteinExistence type="predicted"/>
<feature type="compositionally biased region" description="Low complexity" evidence="1">
    <location>
        <begin position="145"/>
        <end position="163"/>
    </location>
</feature>
<reference evidence="2" key="1">
    <citation type="submission" date="2022-08" db="EMBL/GenBank/DDBJ databases">
        <authorList>
            <consortium name="DOE Joint Genome Institute"/>
            <person name="Min B."/>
            <person name="Riley R."/>
            <person name="Sierra-Patev S."/>
            <person name="Naranjo-Ortiz M."/>
            <person name="Looney B."/>
            <person name="Konkel Z."/>
            <person name="Slot J.C."/>
            <person name="Sakamoto Y."/>
            <person name="Steenwyk J.L."/>
            <person name="Rokas A."/>
            <person name="Carro J."/>
            <person name="Camarero S."/>
            <person name="Ferreira P."/>
            <person name="Molpeceres G."/>
            <person name="Ruiz-Duenas F.J."/>
            <person name="Serrano A."/>
            <person name="Henrissat B."/>
            <person name="Drula E."/>
            <person name="Hughes K.W."/>
            <person name="Mata J.L."/>
            <person name="Ishikawa N.K."/>
            <person name="Vargas-Isla R."/>
            <person name="Ushijima S."/>
            <person name="Smith C.A."/>
            <person name="Ahrendt S."/>
            <person name="Andreopoulos W."/>
            <person name="He G."/>
            <person name="Labutti K."/>
            <person name="Lipzen A."/>
            <person name="Ng V."/>
            <person name="Sandor L."/>
            <person name="Barry K."/>
            <person name="Martinez A.T."/>
            <person name="Xiao Y."/>
            <person name="Gibbons J.G."/>
            <person name="Terashima K."/>
            <person name="Hibbett D.S."/>
            <person name="Grigoriev I.V."/>
        </authorList>
    </citation>
    <scope>NUCLEOTIDE SEQUENCE</scope>
    <source>
        <strain evidence="2">TFB10291</strain>
    </source>
</reference>